<dbReference type="EMBL" id="WBMT01000009">
    <property type="protein sequence ID" value="KAB2347234.1"/>
    <property type="molecule type" value="Genomic_DNA"/>
</dbReference>
<accession>A0A6H9YXB7</accession>
<gene>
    <name evidence="1" type="ORF">F8566_19610</name>
</gene>
<comment type="caution">
    <text evidence="1">The sequence shown here is derived from an EMBL/GenBank/DDBJ whole genome shotgun (WGS) entry which is preliminary data.</text>
</comment>
<sequence>MGIRSFDAHATNDPPPAHIVLLSDGDNTTGRAGTLVSVGIVGRRAPECADAEFIGRAVPGIESV</sequence>
<evidence type="ECO:0000313" key="2">
    <source>
        <dbReference type="Proteomes" id="UP000468735"/>
    </source>
</evidence>
<evidence type="ECO:0000313" key="1">
    <source>
        <dbReference type="EMBL" id="KAB2347234.1"/>
    </source>
</evidence>
<name>A0A6H9YXB7_9ACTN</name>
<dbReference type="AlphaFoldDB" id="A0A6H9YXB7"/>
<dbReference type="Proteomes" id="UP000468735">
    <property type="component" value="Unassembled WGS sequence"/>
</dbReference>
<keyword evidence="2" id="KW-1185">Reference proteome</keyword>
<protein>
    <submittedName>
        <fullName evidence="1">Uncharacterized protein</fullName>
    </submittedName>
</protein>
<proteinExistence type="predicted"/>
<organism evidence="1 2">
    <name type="scientific">Actinomadura rudentiformis</name>
    <dbReference type="NCBI Taxonomy" id="359158"/>
    <lineage>
        <taxon>Bacteria</taxon>
        <taxon>Bacillati</taxon>
        <taxon>Actinomycetota</taxon>
        <taxon>Actinomycetes</taxon>
        <taxon>Streptosporangiales</taxon>
        <taxon>Thermomonosporaceae</taxon>
        <taxon>Actinomadura</taxon>
    </lineage>
</organism>
<reference evidence="1 2" key="1">
    <citation type="submission" date="2019-09" db="EMBL/GenBank/DDBJ databases">
        <title>Actinomadura physcomitrii sp. nov., a novel actinomycete isolated from moss [Physcomitrium sphaericum (Ludw) Fuernr].</title>
        <authorList>
            <person name="Zhuang X."/>
            <person name="Liu C."/>
        </authorList>
    </citation>
    <scope>NUCLEOTIDE SEQUENCE [LARGE SCALE GENOMIC DNA]</scope>
    <source>
        <strain evidence="1 2">HMC1</strain>
    </source>
</reference>